<evidence type="ECO:0000256" key="1">
    <source>
        <dbReference type="SAM" id="SignalP"/>
    </source>
</evidence>
<dbReference type="Proteomes" id="UP000238392">
    <property type="component" value="Unassembled WGS sequence"/>
</dbReference>
<organism evidence="2 3">
    <name type="scientific">Donghicola tyrosinivorans</name>
    <dbReference type="NCBI Taxonomy" id="1652492"/>
    <lineage>
        <taxon>Bacteria</taxon>
        <taxon>Pseudomonadati</taxon>
        <taxon>Pseudomonadota</taxon>
        <taxon>Alphaproteobacteria</taxon>
        <taxon>Rhodobacterales</taxon>
        <taxon>Roseobacteraceae</taxon>
        <taxon>Donghicola</taxon>
    </lineage>
</organism>
<reference evidence="2 3" key="1">
    <citation type="submission" date="2018-03" db="EMBL/GenBank/DDBJ databases">
        <title>Genomic Encyclopedia of Archaeal and Bacterial Type Strains, Phase II (KMG-II): from individual species to whole genera.</title>
        <authorList>
            <person name="Goeker M."/>
        </authorList>
    </citation>
    <scope>NUCLEOTIDE SEQUENCE [LARGE SCALE GENOMIC DNA]</scope>
    <source>
        <strain evidence="2 3">DSM 100212</strain>
    </source>
</reference>
<gene>
    <name evidence="2" type="ORF">CLV74_106148</name>
</gene>
<dbReference type="RefSeq" id="WP_106264556.1">
    <property type="nucleotide sequence ID" value="NZ_PVTQ01000006.1"/>
</dbReference>
<keyword evidence="1" id="KW-0732">Signal</keyword>
<feature type="signal peptide" evidence="1">
    <location>
        <begin position="1"/>
        <end position="23"/>
    </location>
</feature>
<dbReference type="EMBL" id="PVTQ01000006">
    <property type="protein sequence ID" value="PRY89446.1"/>
    <property type="molecule type" value="Genomic_DNA"/>
</dbReference>
<keyword evidence="3" id="KW-1185">Reference proteome</keyword>
<name>A0A2T0WRX4_9RHOB</name>
<evidence type="ECO:0000313" key="2">
    <source>
        <dbReference type="EMBL" id="PRY89446.1"/>
    </source>
</evidence>
<proteinExistence type="predicted"/>
<dbReference type="AlphaFoldDB" id="A0A2T0WRX4"/>
<comment type="caution">
    <text evidence="2">The sequence shown here is derived from an EMBL/GenBank/DDBJ whole genome shotgun (WGS) entry which is preliminary data.</text>
</comment>
<evidence type="ECO:0000313" key="3">
    <source>
        <dbReference type="Proteomes" id="UP000238392"/>
    </source>
</evidence>
<dbReference type="NCBIfam" id="TIGR03370">
    <property type="entry name" value="VPLPA-CTERM"/>
    <property type="match status" value="1"/>
</dbReference>
<protein>
    <submittedName>
        <fullName evidence="2">Putative secreted protein</fullName>
    </submittedName>
</protein>
<feature type="chain" id="PRO_5015746733" evidence="1">
    <location>
        <begin position="24"/>
        <end position="276"/>
    </location>
</feature>
<dbReference type="InterPro" id="IPR022472">
    <property type="entry name" value="VPLPA-CTERM"/>
</dbReference>
<sequence length="276" mass="28392">MRVLTGLLCAAGIFLISFGSAHAARFGLTRLLSSYTDEAGAIGAALAGQVPAGTTIAMTQFAPQQLLSVARLSEVANAARRNRAGHGITDDVAQGDFIVQANWTAMLSRLMSNPADIGLTTALTDSTVTGPSEQDVVAALGSLSFRGNQRSILTTASILGSFLGNAPRSGVQGNGPVSQMLAGDGPAAAFLRGNGFALATQLRESIENGSYVPGTLTRVVVRDFLADLAKRLGNSNVGNGTSNNQPPSPVPLPASFWLLAAAIGGLGLRGYRRKKA</sequence>
<accession>A0A2T0WRX4</accession>